<feature type="modified residue" description="4-aspartylphosphate" evidence="5">
    <location>
        <position position="41"/>
    </location>
</feature>
<proteinExistence type="predicted"/>
<organism evidence="8 9">
    <name type="scientific">Geofilum rubicundum JCM 15548</name>
    <dbReference type="NCBI Taxonomy" id="1236989"/>
    <lineage>
        <taxon>Bacteria</taxon>
        <taxon>Pseudomonadati</taxon>
        <taxon>Bacteroidota</taxon>
        <taxon>Bacteroidia</taxon>
        <taxon>Marinilabiliales</taxon>
        <taxon>Marinilabiliaceae</taxon>
        <taxon>Geofilum</taxon>
    </lineage>
</organism>
<evidence type="ECO:0000256" key="5">
    <source>
        <dbReference type="PROSITE-ProRule" id="PRU00169"/>
    </source>
</evidence>
<dbReference type="InterPro" id="IPR001789">
    <property type="entry name" value="Sig_transdc_resp-reg_receiver"/>
</dbReference>
<gene>
    <name evidence="8" type="ORF">JCM15548_30</name>
</gene>
<dbReference type="InterPro" id="IPR003593">
    <property type="entry name" value="AAA+_ATPase"/>
</dbReference>
<dbReference type="PANTHER" id="PTHR32071:SF121">
    <property type="entry name" value="SIGMA L-DEPENDENT TRANSCRIPTIONAL REGULATOR YQIR-RELATED"/>
    <property type="match status" value="1"/>
</dbReference>
<dbReference type="Proteomes" id="UP000032900">
    <property type="component" value="Unassembled WGS sequence"/>
</dbReference>
<dbReference type="STRING" id="1236989.JCM15548_30"/>
<dbReference type="Gene3D" id="3.40.50.300">
    <property type="entry name" value="P-loop containing nucleotide triphosphate hydrolases"/>
    <property type="match status" value="1"/>
</dbReference>
<keyword evidence="4" id="KW-0804">Transcription</keyword>
<keyword evidence="9" id="KW-1185">Reference proteome</keyword>
<dbReference type="InterPro" id="IPR011006">
    <property type="entry name" value="CheY-like_superfamily"/>
</dbReference>
<evidence type="ECO:0000256" key="2">
    <source>
        <dbReference type="ARBA" id="ARBA00022840"/>
    </source>
</evidence>
<keyword evidence="3" id="KW-0805">Transcription regulation</keyword>
<dbReference type="Pfam" id="PF00158">
    <property type="entry name" value="Sigma54_activat"/>
    <property type="match status" value="1"/>
</dbReference>
<dbReference type="SMART" id="SM00382">
    <property type="entry name" value="AAA"/>
    <property type="match status" value="1"/>
</dbReference>
<dbReference type="PROSITE" id="PS50045">
    <property type="entry name" value="SIGMA54_INTERACT_4"/>
    <property type="match status" value="1"/>
</dbReference>
<dbReference type="InterPro" id="IPR027417">
    <property type="entry name" value="P-loop_NTPase"/>
</dbReference>
<reference evidence="8 9" key="1">
    <citation type="journal article" date="2015" name="Microbes Environ.">
        <title>Distribution and evolution of nitrogen fixation genes in the phylum bacteroidetes.</title>
        <authorList>
            <person name="Inoue J."/>
            <person name="Oshima K."/>
            <person name="Suda W."/>
            <person name="Sakamoto M."/>
            <person name="Iino T."/>
            <person name="Noda S."/>
            <person name="Hongoh Y."/>
            <person name="Hattori M."/>
            <person name="Ohkuma M."/>
        </authorList>
    </citation>
    <scope>NUCLEOTIDE SEQUENCE [LARGE SCALE GENOMIC DNA]</scope>
    <source>
        <strain evidence="8">JCM 15548</strain>
    </source>
</reference>
<dbReference type="FunFam" id="3.40.50.300:FF:000006">
    <property type="entry name" value="DNA-binding transcriptional regulator NtrC"/>
    <property type="match status" value="1"/>
</dbReference>
<keyword evidence="2" id="KW-0067">ATP-binding</keyword>
<accession>A0A0E9LRW2</accession>
<dbReference type="SMART" id="SM00448">
    <property type="entry name" value="REC"/>
    <property type="match status" value="1"/>
</dbReference>
<protein>
    <submittedName>
        <fullName evidence="8">Response regulator of zinc sigma-54-dependent two-component system</fullName>
    </submittedName>
</protein>
<dbReference type="SUPFAM" id="SSF52540">
    <property type="entry name" value="P-loop containing nucleoside triphosphate hydrolases"/>
    <property type="match status" value="1"/>
</dbReference>
<dbReference type="EMBL" id="BAZW01000001">
    <property type="protein sequence ID" value="GAO27979.1"/>
    <property type="molecule type" value="Genomic_DNA"/>
</dbReference>
<evidence type="ECO:0000313" key="8">
    <source>
        <dbReference type="EMBL" id="GAO27979.1"/>
    </source>
</evidence>
<dbReference type="InterPro" id="IPR058031">
    <property type="entry name" value="AAA_lid_NorR"/>
</dbReference>
<evidence type="ECO:0000259" key="7">
    <source>
        <dbReference type="PROSITE" id="PS50110"/>
    </source>
</evidence>
<evidence type="ECO:0000313" key="9">
    <source>
        <dbReference type="Proteomes" id="UP000032900"/>
    </source>
</evidence>
<evidence type="ECO:0000256" key="3">
    <source>
        <dbReference type="ARBA" id="ARBA00023015"/>
    </source>
</evidence>
<dbReference type="GO" id="GO:0005524">
    <property type="term" value="F:ATP binding"/>
    <property type="evidence" value="ECO:0007669"/>
    <property type="project" value="UniProtKB-KW"/>
</dbReference>
<keyword evidence="1" id="KW-0547">Nucleotide-binding</keyword>
<evidence type="ECO:0000259" key="6">
    <source>
        <dbReference type="PROSITE" id="PS50045"/>
    </source>
</evidence>
<dbReference type="InterPro" id="IPR025944">
    <property type="entry name" value="Sigma_54_int_dom_CS"/>
</dbReference>
<comment type="caution">
    <text evidence="8">The sequence shown here is derived from an EMBL/GenBank/DDBJ whole genome shotgun (WGS) entry which is preliminary data.</text>
</comment>
<evidence type="ECO:0000256" key="1">
    <source>
        <dbReference type="ARBA" id="ARBA00022741"/>
    </source>
</evidence>
<name>A0A0E9LRW2_9BACT</name>
<dbReference type="AlphaFoldDB" id="A0A0E9LRW2"/>
<dbReference type="PROSITE" id="PS50110">
    <property type="entry name" value="RESPONSE_REGULATORY"/>
    <property type="match status" value="1"/>
</dbReference>
<dbReference type="GO" id="GO:0006355">
    <property type="term" value="P:regulation of DNA-templated transcription"/>
    <property type="evidence" value="ECO:0007669"/>
    <property type="project" value="InterPro"/>
</dbReference>
<dbReference type="Gene3D" id="1.10.8.60">
    <property type="match status" value="1"/>
</dbReference>
<dbReference type="PROSITE" id="PS00688">
    <property type="entry name" value="SIGMA54_INTERACT_3"/>
    <property type="match status" value="1"/>
</dbReference>
<sequence>MFNRLIVRALDKDKDVEIVPFFNGTDFLARLSDNPEVVTLDLGLPDYSGAEILRRIKQSHPETEVIIISGQDDLKMAVQLLKEGAYDYIAKDENVRERLVHCLHHIRAQQKLQQELKQLKSEISVKYDYLQAIIGESESMKQVLLLVDKAVKMSNVHVSITGEPGTGKKLLAKAIHYNSERRDQPFVIVNVGAIPDELMEGELFGFEKGAFDGARLRQKGKIEEAAEGTLYMEDVDLLGPDLQIKWLQFLQNGTIRRLGAKTEIRVHTRVISGSTIDLGEAVRNKQFREDLYFCLMGIPLHLPSLKERQKDVVLLAQFFLKHFCDENGITPLELTSEAMRKLLNYPFPGNVRELKAVVELAAVLTNTAMVGEDHIVFNGVSSTPDLLTEELSLKAYNEKIIRHYLDKYQNVMVVAEKLDIGKSTVYNLIKKWSELKE</sequence>
<feature type="domain" description="Sigma-54 factor interaction" evidence="6">
    <location>
        <begin position="133"/>
        <end position="363"/>
    </location>
</feature>
<dbReference type="Pfam" id="PF00072">
    <property type="entry name" value="Response_reg"/>
    <property type="match status" value="1"/>
</dbReference>
<feature type="domain" description="Response regulatory" evidence="7">
    <location>
        <begin position="1"/>
        <end position="106"/>
    </location>
</feature>
<evidence type="ECO:0000256" key="4">
    <source>
        <dbReference type="ARBA" id="ARBA00023163"/>
    </source>
</evidence>
<dbReference type="PANTHER" id="PTHR32071">
    <property type="entry name" value="TRANSCRIPTIONAL REGULATORY PROTEIN"/>
    <property type="match status" value="1"/>
</dbReference>
<dbReference type="GO" id="GO:0000160">
    <property type="term" value="P:phosphorelay signal transduction system"/>
    <property type="evidence" value="ECO:0007669"/>
    <property type="project" value="InterPro"/>
</dbReference>
<keyword evidence="5" id="KW-0597">Phosphoprotein</keyword>
<dbReference type="Pfam" id="PF25601">
    <property type="entry name" value="AAA_lid_14"/>
    <property type="match status" value="1"/>
</dbReference>
<dbReference type="InterPro" id="IPR002078">
    <property type="entry name" value="Sigma_54_int"/>
</dbReference>
<dbReference type="CDD" id="cd00009">
    <property type="entry name" value="AAA"/>
    <property type="match status" value="1"/>
</dbReference>
<dbReference type="SUPFAM" id="SSF52172">
    <property type="entry name" value="CheY-like"/>
    <property type="match status" value="1"/>
</dbReference>
<dbReference type="Gene3D" id="3.40.50.2300">
    <property type="match status" value="1"/>
</dbReference>